<evidence type="ECO:0000256" key="1">
    <source>
        <dbReference type="SAM" id="MobiDB-lite"/>
    </source>
</evidence>
<dbReference type="SUPFAM" id="SSF48726">
    <property type="entry name" value="Immunoglobulin"/>
    <property type="match status" value="2"/>
</dbReference>
<feature type="region of interest" description="Disordered" evidence="1">
    <location>
        <begin position="288"/>
        <end position="339"/>
    </location>
</feature>
<dbReference type="InterPro" id="IPR003599">
    <property type="entry name" value="Ig_sub"/>
</dbReference>
<dbReference type="InterPro" id="IPR013098">
    <property type="entry name" value="Ig_I-set"/>
</dbReference>
<gene>
    <name evidence="5" type="primary">LOC113080567</name>
</gene>
<dbReference type="InterPro" id="IPR036179">
    <property type="entry name" value="Ig-like_dom_sf"/>
</dbReference>
<feature type="domain" description="Immunoglobulin" evidence="3">
    <location>
        <begin position="146"/>
        <end position="250"/>
    </location>
</feature>
<dbReference type="Pfam" id="PF07679">
    <property type="entry name" value="I-set"/>
    <property type="match status" value="1"/>
</dbReference>
<dbReference type="InterPro" id="IPR013106">
    <property type="entry name" value="Ig_V-set"/>
</dbReference>
<dbReference type="SMART" id="SM00409">
    <property type="entry name" value="IG"/>
    <property type="match status" value="2"/>
</dbReference>
<dbReference type="InterPro" id="IPR013783">
    <property type="entry name" value="Ig-like_fold"/>
</dbReference>
<dbReference type="RefSeq" id="XP_026108514.1">
    <property type="nucleotide sequence ID" value="XM_026252729.1"/>
</dbReference>
<feature type="transmembrane region" description="Helical" evidence="2">
    <location>
        <begin position="264"/>
        <end position="282"/>
    </location>
</feature>
<organism evidence="4 5">
    <name type="scientific">Carassius auratus</name>
    <name type="common">Goldfish</name>
    <dbReference type="NCBI Taxonomy" id="7957"/>
    <lineage>
        <taxon>Eukaryota</taxon>
        <taxon>Metazoa</taxon>
        <taxon>Chordata</taxon>
        <taxon>Craniata</taxon>
        <taxon>Vertebrata</taxon>
        <taxon>Euteleostomi</taxon>
        <taxon>Actinopterygii</taxon>
        <taxon>Neopterygii</taxon>
        <taxon>Teleostei</taxon>
        <taxon>Ostariophysi</taxon>
        <taxon>Cypriniformes</taxon>
        <taxon>Cyprinidae</taxon>
        <taxon>Cyprininae</taxon>
        <taxon>Carassius</taxon>
    </lineage>
</organism>
<dbReference type="Pfam" id="PF07686">
    <property type="entry name" value="V-set"/>
    <property type="match status" value="1"/>
</dbReference>
<dbReference type="AlphaFoldDB" id="A0A6P6NJ68"/>
<dbReference type="PANTHER" id="PTHR21063">
    <property type="entry name" value="LFA-3"/>
    <property type="match status" value="1"/>
</dbReference>
<keyword evidence="2" id="KW-0472">Membrane</keyword>
<evidence type="ECO:0000313" key="4">
    <source>
        <dbReference type="Proteomes" id="UP000515129"/>
    </source>
</evidence>
<evidence type="ECO:0000313" key="5">
    <source>
        <dbReference type="RefSeq" id="XP_026108514.1"/>
    </source>
</evidence>
<keyword evidence="2" id="KW-1133">Transmembrane helix</keyword>
<dbReference type="OrthoDB" id="8741746at2759"/>
<keyword evidence="4" id="KW-1185">Reference proteome</keyword>
<dbReference type="Proteomes" id="UP000515129">
    <property type="component" value="Unplaced"/>
</dbReference>
<dbReference type="Gene3D" id="2.60.40.10">
    <property type="entry name" value="Immunoglobulins"/>
    <property type="match status" value="2"/>
</dbReference>
<feature type="domain" description="Immunoglobulin" evidence="3">
    <location>
        <begin position="36"/>
        <end position="139"/>
    </location>
</feature>
<name>A0A6P6NJ68_CARAU</name>
<evidence type="ECO:0000256" key="2">
    <source>
        <dbReference type="SAM" id="Phobius"/>
    </source>
</evidence>
<dbReference type="GeneID" id="113080567"/>
<sequence length="339" mass="38218">MAAVLTREFSLKNKFIISLFTVFGFLVRGASDDVRAVSVSAMEGDSVTLHTDVKTNQQERIRWFFNDIRIAYINRDLRKICTDVQCNDSDERFRDRLKLDHQTGSLTIINITNTDSGEYKLLMLNSYSISEKIFSITVHDHHAAVVKRKSVKEGESVTLDTRIAKTQNDTVMWYFNDILIAEITGDQSKICRDDQCDERFRDRLKLDHQTGSLTITNITNTDSGLYKLKIISRRNRYSTSSIKSFTVSVTDSGPSSAAETGICVAVAVALFVLLGAAFGVIYHRRSSIEDEGSPRDRRRPQHRAATNKGHLSVLNNSASSFHPLPESESEPELNNRMLS</sequence>
<keyword evidence="2" id="KW-0812">Transmembrane</keyword>
<protein>
    <submittedName>
        <fullName evidence="5">Uncharacterized protein LOC113080567</fullName>
    </submittedName>
</protein>
<dbReference type="KEGG" id="caua:113080567"/>
<accession>A0A6P6NJ68</accession>
<evidence type="ECO:0000259" key="3">
    <source>
        <dbReference type="SMART" id="SM00409"/>
    </source>
</evidence>
<proteinExistence type="predicted"/>
<reference evidence="5" key="1">
    <citation type="submission" date="2025-08" db="UniProtKB">
        <authorList>
            <consortium name="RefSeq"/>
        </authorList>
    </citation>
    <scope>IDENTIFICATION</scope>
    <source>
        <strain evidence="5">Wakin</strain>
        <tissue evidence="5">Muscle</tissue>
    </source>
</reference>
<dbReference type="PANTHER" id="PTHR21063:SF4">
    <property type="entry name" value="CD48 ANTIGEN-RELATED"/>
    <property type="match status" value="1"/>
</dbReference>